<name>A0A3D8P2P6_9THEO</name>
<organism evidence="1 2">
    <name type="scientific">Ammonifex thiophilus</name>
    <dbReference type="NCBI Taxonomy" id="444093"/>
    <lineage>
        <taxon>Bacteria</taxon>
        <taxon>Bacillati</taxon>
        <taxon>Bacillota</taxon>
        <taxon>Clostridia</taxon>
        <taxon>Thermoanaerobacterales</taxon>
        <taxon>Thermoanaerobacteraceae</taxon>
        <taxon>Ammonifex</taxon>
    </lineage>
</organism>
<reference evidence="1 2" key="1">
    <citation type="submission" date="2018-08" db="EMBL/GenBank/DDBJ databases">
        <title>Form III RuBisCO-mediated autotrophy in Thermodesulfobium bacteria.</title>
        <authorList>
            <person name="Toshchakov S.V."/>
            <person name="Kublanov I.V."/>
            <person name="Frolov E."/>
            <person name="Bonch-Osmolovskaya E.A."/>
            <person name="Tourova T.P."/>
            <person name="Chernych N.A."/>
            <person name="Lebedinsky A.V."/>
        </authorList>
    </citation>
    <scope>NUCLEOTIDE SEQUENCE [LARGE SCALE GENOMIC DNA]</scope>
    <source>
        <strain evidence="1 2">SR</strain>
    </source>
</reference>
<accession>A0A3D8P2P6</accession>
<evidence type="ECO:0008006" key="3">
    <source>
        <dbReference type="Google" id="ProtNLM"/>
    </source>
</evidence>
<keyword evidence="2" id="KW-1185">Reference proteome</keyword>
<sequence length="94" mass="10755">MVQEVATMELLSVRDFKSRVTKLIREKKVVLILKRGRPVGYFVPWDEACAGEPLKKAALETLMAALAKEREVKGISEEEVMADFDAFRKARRRC</sequence>
<dbReference type="AlphaFoldDB" id="A0A3D8P2P6"/>
<dbReference type="Proteomes" id="UP000256329">
    <property type="component" value="Unassembled WGS sequence"/>
</dbReference>
<gene>
    <name evidence="1" type="ORF">DXX99_10245</name>
</gene>
<dbReference type="EMBL" id="QSLN01000027">
    <property type="protein sequence ID" value="RDV80917.1"/>
    <property type="molecule type" value="Genomic_DNA"/>
</dbReference>
<protein>
    <recommendedName>
        <fullName evidence="3">Antitoxin</fullName>
    </recommendedName>
</protein>
<proteinExistence type="predicted"/>
<comment type="caution">
    <text evidence="1">The sequence shown here is derived from an EMBL/GenBank/DDBJ whole genome shotgun (WGS) entry which is preliminary data.</text>
</comment>
<evidence type="ECO:0000313" key="2">
    <source>
        <dbReference type="Proteomes" id="UP000256329"/>
    </source>
</evidence>
<evidence type="ECO:0000313" key="1">
    <source>
        <dbReference type="EMBL" id="RDV80917.1"/>
    </source>
</evidence>